<gene>
    <name evidence="2" type="ORF">ODALV1_LOCUS29502</name>
</gene>
<evidence type="ECO:0000313" key="2">
    <source>
        <dbReference type="EMBL" id="CAL8143367.1"/>
    </source>
</evidence>
<feature type="compositionally biased region" description="Low complexity" evidence="1">
    <location>
        <begin position="64"/>
        <end position="75"/>
    </location>
</feature>
<feature type="compositionally biased region" description="Polar residues" evidence="1">
    <location>
        <begin position="417"/>
        <end position="433"/>
    </location>
</feature>
<feature type="compositionally biased region" description="Polar residues" evidence="1">
    <location>
        <begin position="33"/>
        <end position="63"/>
    </location>
</feature>
<keyword evidence="3" id="KW-1185">Reference proteome</keyword>
<organism evidence="2 3">
    <name type="scientific">Orchesella dallaii</name>
    <dbReference type="NCBI Taxonomy" id="48710"/>
    <lineage>
        <taxon>Eukaryota</taxon>
        <taxon>Metazoa</taxon>
        <taxon>Ecdysozoa</taxon>
        <taxon>Arthropoda</taxon>
        <taxon>Hexapoda</taxon>
        <taxon>Collembola</taxon>
        <taxon>Entomobryomorpha</taxon>
        <taxon>Entomobryoidea</taxon>
        <taxon>Orchesellidae</taxon>
        <taxon>Orchesellinae</taxon>
        <taxon>Orchesella</taxon>
    </lineage>
</organism>
<evidence type="ECO:0000313" key="3">
    <source>
        <dbReference type="Proteomes" id="UP001642540"/>
    </source>
</evidence>
<evidence type="ECO:0008006" key="4">
    <source>
        <dbReference type="Google" id="ProtNLM"/>
    </source>
</evidence>
<feature type="region of interest" description="Disordered" evidence="1">
    <location>
        <begin position="690"/>
        <end position="712"/>
    </location>
</feature>
<dbReference type="EMBL" id="CAXLJM020000155">
    <property type="protein sequence ID" value="CAL8143367.1"/>
    <property type="molecule type" value="Genomic_DNA"/>
</dbReference>
<feature type="region of interest" description="Disordered" evidence="1">
    <location>
        <begin position="417"/>
        <end position="449"/>
    </location>
</feature>
<reference evidence="2 3" key="1">
    <citation type="submission" date="2024-08" db="EMBL/GenBank/DDBJ databases">
        <authorList>
            <person name="Cucini C."/>
            <person name="Frati F."/>
        </authorList>
    </citation>
    <scope>NUCLEOTIDE SEQUENCE [LARGE SCALE GENOMIC DNA]</scope>
</reference>
<sequence length="775" mass="87218">METRSMAARRREQELEERSQYEVANEFVTAVNPSGQNTFETSTATVVSPQTTVSQQPTGSQRIKSTYSRASSTSARKVQRMKERLKLQEEAIKMELRLNQNRQHQLTLEEEEDDAEDWSDDSITEKKMPFVNEWVDQQVKVQSQQTIHLDVNRQMEHENDNQQSSQPPVPKPRLRSMHNVEEKVKVNPTAFKQERFPQPPPLYKFDDGGKPHMKQAYNEQSGGPTIVPNVPPPANPTPPMALQPAVDPRNVAASTDEKDEKGQISVAKSKGKGGSRRKETTLSTDESACKTSTSCWSKKSCGKDGCTLPHHPLLHLKMEKEKPPETDDKEQEPVGNDMEHNGHINSKKRAVLLRVVPVLLQGPNAVMTHQMETRSMAARRREQELEERSQYEVANEFVTAVNPSGQNTFETSTATVVSPQTTVSQQPTGSQRIKSTYSRASSTSARKVQRMKERLKLQEEAIKMELRLNQNRQHQLTLEEEEDDAEDWSDDSITEKKMPFVNEWVDQQVKVQSQQTIHLDVNRQMEHENDNQQSSQPPVPKPRLRSMHNVEEKVKVNPTAFKQERFPQPPPLYKFDDGGKPHMKQAYNEQSGGPTIVPNVPPPANPTPPMALQPAVDPRNVAASTDEKDEKGQISVAKSKGKGGSRRKETTLSTDESACKTSTSCWSKKSCGKDGCTLPHHPLLHLKMEKEKPPETDDKEQEPVGNDMEHNGHINSKKRAVLLRVVPVLLQGPNALALKTESRILEIIGNNAKSYNTTRNNKTSTNPNKIVGNLV</sequence>
<feature type="compositionally biased region" description="Basic and acidic residues" evidence="1">
    <location>
        <begin position="151"/>
        <end position="160"/>
    </location>
</feature>
<feature type="compositionally biased region" description="Pro residues" evidence="1">
    <location>
        <begin position="599"/>
        <end position="611"/>
    </location>
</feature>
<feature type="region of interest" description="Disordered" evidence="1">
    <location>
        <begin position="590"/>
        <end position="653"/>
    </location>
</feature>
<feature type="compositionally biased region" description="Low complexity" evidence="1">
    <location>
        <begin position="434"/>
        <end position="446"/>
    </location>
</feature>
<evidence type="ECO:0000256" key="1">
    <source>
        <dbReference type="SAM" id="MobiDB-lite"/>
    </source>
</evidence>
<protein>
    <recommendedName>
        <fullName evidence="4">C3H1-type domain-containing protein</fullName>
    </recommendedName>
</protein>
<feature type="compositionally biased region" description="Pro residues" evidence="1">
    <location>
        <begin position="229"/>
        <end position="241"/>
    </location>
</feature>
<name>A0ABP1S442_9HEXA</name>
<feature type="region of interest" description="Disordered" evidence="1">
    <location>
        <begin position="151"/>
        <end position="283"/>
    </location>
</feature>
<proteinExistence type="predicted"/>
<dbReference type="Proteomes" id="UP001642540">
    <property type="component" value="Unassembled WGS sequence"/>
</dbReference>
<feature type="region of interest" description="Disordered" evidence="1">
    <location>
        <begin position="320"/>
        <end position="342"/>
    </location>
</feature>
<feature type="region of interest" description="Disordered" evidence="1">
    <location>
        <begin position="33"/>
        <end position="75"/>
    </location>
</feature>
<feature type="region of interest" description="Disordered" evidence="1">
    <location>
        <begin position="525"/>
        <end position="546"/>
    </location>
</feature>
<accession>A0ABP1S442</accession>
<comment type="caution">
    <text evidence="2">The sequence shown here is derived from an EMBL/GenBank/DDBJ whole genome shotgun (WGS) entry which is preliminary data.</text>
</comment>